<evidence type="ECO:0000256" key="1">
    <source>
        <dbReference type="SAM" id="MobiDB-lite"/>
    </source>
</evidence>
<dbReference type="OrthoDB" id="1641492at2"/>
<gene>
    <name evidence="2" type="ORF">B5E75_11170</name>
</gene>
<comment type="caution">
    <text evidence="2">The sequence shown here is derived from an EMBL/GenBank/DDBJ whole genome shotgun (WGS) entry which is preliminary data.</text>
</comment>
<accession>A0A1Y4STL3</accession>
<keyword evidence="3" id="KW-1185">Reference proteome</keyword>
<evidence type="ECO:0008006" key="4">
    <source>
        <dbReference type="Google" id="ProtNLM"/>
    </source>
</evidence>
<dbReference type="AlphaFoldDB" id="A0A1Y4STL3"/>
<reference evidence="2 3" key="1">
    <citation type="journal article" date="2018" name="BMC Genomics">
        <title>Whole genome sequencing and function prediction of 133 gut anaerobes isolated from chicken caecum in pure cultures.</title>
        <authorList>
            <person name="Medvecky M."/>
            <person name="Cejkova D."/>
            <person name="Polansky O."/>
            <person name="Karasova D."/>
            <person name="Kubasova T."/>
            <person name="Cizek A."/>
            <person name="Rychlik I."/>
        </authorList>
    </citation>
    <scope>NUCLEOTIDE SEQUENCE [LARGE SCALE GENOMIC DNA]</scope>
    <source>
        <strain evidence="2 3">An13</strain>
    </source>
</reference>
<proteinExistence type="predicted"/>
<feature type="compositionally biased region" description="Polar residues" evidence="1">
    <location>
        <begin position="10"/>
        <end position="21"/>
    </location>
</feature>
<evidence type="ECO:0000313" key="2">
    <source>
        <dbReference type="EMBL" id="OUQ33217.1"/>
    </source>
</evidence>
<dbReference type="EMBL" id="NFLJ01000035">
    <property type="protein sequence ID" value="OUQ33217.1"/>
    <property type="molecule type" value="Genomic_DNA"/>
</dbReference>
<sequence>MITRNESKKYQNLQKDQPVSSKQTSDQTIYCIGDSLTLESHAYPTYLSQLTNCNIETFGGQKDQTIDLAIRVGRTKIYTHDITIPAQTDPVEITLYDEDHDKLDVLKNKGSNFSNVEIKGISGILKYDDEKDIHTFTRDEAGDETSIDDYTQITTDFPSFDKNGIAVIFTGTYDPYESGSIFKTITYQRAILNQLGIKKYIVVSLTSKRTFQIVNDMNAVLEEEHEEHFLSFRDYLLKNGLKDANITPTDDDQDDLDKGYIPRSLLLDNLVDGNEDFHELLAKQIIEKMQDLKYLDKQDIKATQD</sequence>
<name>A0A1Y4STL3_9FIRM</name>
<organism evidence="2 3">
    <name type="scientific">Massilimicrobiota timonensis</name>
    <dbReference type="NCBI Taxonomy" id="1776392"/>
    <lineage>
        <taxon>Bacteria</taxon>
        <taxon>Bacillati</taxon>
        <taxon>Bacillota</taxon>
        <taxon>Erysipelotrichia</taxon>
        <taxon>Erysipelotrichales</taxon>
        <taxon>Erysipelotrichaceae</taxon>
        <taxon>Massilimicrobiota</taxon>
    </lineage>
</organism>
<evidence type="ECO:0000313" key="3">
    <source>
        <dbReference type="Proteomes" id="UP000195305"/>
    </source>
</evidence>
<dbReference type="Proteomes" id="UP000195305">
    <property type="component" value="Unassembled WGS sequence"/>
</dbReference>
<dbReference type="RefSeq" id="WP_087359254.1">
    <property type="nucleotide sequence ID" value="NZ_NFLJ01000035.1"/>
</dbReference>
<protein>
    <recommendedName>
        <fullName evidence="4">SGNH hydrolase-type esterase domain-containing protein</fullName>
    </recommendedName>
</protein>
<feature type="region of interest" description="Disordered" evidence="1">
    <location>
        <begin position="1"/>
        <end position="21"/>
    </location>
</feature>